<keyword evidence="2" id="KW-0472">Membrane</keyword>
<dbReference type="Pfam" id="PF03140">
    <property type="entry name" value="DUF247"/>
    <property type="match status" value="1"/>
</dbReference>
<protein>
    <submittedName>
        <fullName evidence="3">Uncharacterized protein</fullName>
    </submittedName>
</protein>
<keyword evidence="2" id="KW-1133">Transmembrane helix</keyword>
<dbReference type="AlphaFoldDB" id="A0A8T1ZMP4"/>
<proteinExistence type="predicted"/>
<dbReference type="PANTHER" id="PTHR31170:SF21">
    <property type="match status" value="1"/>
</dbReference>
<keyword evidence="2" id="KW-0812">Transmembrane</keyword>
<comment type="caution">
    <text evidence="3">The sequence shown here is derived from an EMBL/GenBank/DDBJ whole genome shotgun (WGS) entry which is preliminary data.</text>
</comment>
<reference evidence="3 4" key="1">
    <citation type="submission" date="2020-12" db="EMBL/GenBank/DDBJ databases">
        <title>Concerted genomic and epigenomic changes stabilize Arabidopsis allopolyploids.</title>
        <authorList>
            <person name="Chen Z."/>
        </authorList>
    </citation>
    <scope>NUCLEOTIDE SEQUENCE [LARGE SCALE GENOMIC DNA]</scope>
    <source>
        <strain evidence="3">Allo738</strain>
        <tissue evidence="3">Leaf</tissue>
    </source>
</reference>
<feature type="region of interest" description="Disordered" evidence="1">
    <location>
        <begin position="260"/>
        <end position="281"/>
    </location>
</feature>
<name>A0A8T1ZMP4_9BRAS</name>
<keyword evidence="4" id="KW-1185">Reference proteome</keyword>
<gene>
    <name evidence="3" type="ORF">ISN45_Aa05g015280</name>
</gene>
<evidence type="ECO:0000256" key="2">
    <source>
        <dbReference type="SAM" id="Phobius"/>
    </source>
</evidence>
<feature type="transmembrane region" description="Helical" evidence="2">
    <location>
        <begin position="446"/>
        <end position="471"/>
    </location>
</feature>
<evidence type="ECO:0000313" key="4">
    <source>
        <dbReference type="Proteomes" id="UP000694240"/>
    </source>
</evidence>
<organism evidence="3 4">
    <name type="scientific">Arabidopsis thaliana x Arabidopsis arenosa</name>
    <dbReference type="NCBI Taxonomy" id="1240361"/>
    <lineage>
        <taxon>Eukaryota</taxon>
        <taxon>Viridiplantae</taxon>
        <taxon>Streptophyta</taxon>
        <taxon>Embryophyta</taxon>
        <taxon>Tracheophyta</taxon>
        <taxon>Spermatophyta</taxon>
        <taxon>Magnoliopsida</taxon>
        <taxon>eudicotyledons</taxon>
        <taxon>Gunneridae</taxon>
        <taxon>Pentapetalae</taxon>
        <taxon>rosids</taxon>
        <taxon>malvids</taxon>
        <taxon>Brassicales</taxon>
        <taxon>Brassicaceae</taxon>
        <taxon>Camelineae</taxon>
        <taxon>Arabidopsis</taxon>
    </lineage>
</organism>
<dbReference type="Proteomes" id="UP000694240">
    <property type="component" value="Chromosome 10"/>
</dbReference>
<evidence type="ECO:0000256" key="1">
    <source>
        <dbReference type="SAM" id="MobiDB-lite"/>
    </source>
</evidence>
<evidence type="ECO:0000313" key="3">
    <source>
        <dbReference type="EMBL" id="KAG7559963.1"/>
    </source>
</evidence>
<accession>A0A8T1ZMP4</accession>
<dbReference type="InterPro" id="IPR004158">
    <property type="entry name" value="DUF247_pln"/>
</dbReference>
<dbReference type="EMBL" id="JAEFBK010000010">
    <property type="protein sequence ID" value="KAG7559963.1"/>
    <property type="molecule type" value="Genomic_DNA"/>
</dbReference>
<sequence length="488" mass="55917">MTDKTDILSSPSDKASLPLSPLPTESCIISDFRNYLSSTSKEPVLLLESAGKETCCIFRVPESFVAMNPEAYKPKVVSIGPYHYGEKHLQMIQQHKPRFLQIFLDKARKNGVEENVLVKAVIDSEDKIRKSYSEELRTEHNLMFMMVLDGCFILMLFLIVSRNIDLSEEKDPIFTIPWLLSSIESDLLLLENQVPYFVLQTLFVESKIGLSSDLNRMAFHFFKSSIDKQGSYWDKHRDFKAKHLLDLIRETFLPNIRSVGESETTSSPHVQLHEGNSGKVLSSDSTGVPLILSAKRLRLQGIKFRRRRREEDSILDIRLKNNRLQIPLLRFDGFISSFLLNCVAFEQFYTDSSNEITSYIVFMGCLLNDEEDVTFLRNDKLIIENHFGSNNEVSEFFKTISKDVVFEVHTSYLKDVFKGVNDYTKRWYNGLWAGFRHTHFESPWTFLSSCAVVFVILLTMLQSIVAVLSFLNDKKKGDGNAAPPLGIP</sequence>
<dbReference type="PANTHER" id="PTHR31170">
    <property type="entry name" value="BNAC04G53230D PROTEIN"/>
    <property type="match status" value="1"/>
</dbReference>